<dbReference type="RefSeq" id="WP_258215055.1">
    <property type="nucleotide sequence ID" value="NZ_JANQBD010000015.1"/>
</dbReference>
<feature type="transmembrane region" description="Helical" evidence="2">
    <location>
        <begin position="14"/>
        <end position="31"/>
    </location>
</feature>
<evidence type="ECO:0000256" key="2">
    <source>
        <dbReference type="SAM" id="Phobius"/>
    </source>
</evidence>
<sequence length="243" mass="27754">MLKRFKGFPDKKDMTYWIIILSIFIVVISTWRTGDPGMLANQLSLGGTLLSIVLAVIAIIFSFVQSSDSSRQSIEMVDKFSQVTSKIESLNVISHNLLKQNEKQFAKIKQVEKFTLDFTENVKSLDIQDYKIGTEDVVKEVKELQNNYINKVKSIYNNELQIGVTIFGNIALINLIKEVYGNSVVLVQELWSLLYSRGISISIQDLEDRLKKLENDGKLVIMTEGEYDEKYTVFRLLPDSKNP</sequence>
<keyword evidence="1" id="KW-0175">Coiled coil</keyword>
<comment type="caution">
    <text evidence="3">The sequence shown here is derived from an EMBL/GenBank/DDBJ whole genome shotgun (WGS) entry which is preliminary data.</text>
</comment>
<reference evidence="3 4" key="1">
    <citation type="submission" date="2022-08" db="EMBL/GenBank/DDBJ databases">
        <title>Paenibacillus endoradicis sp. nov., Paenibacillus radicibacter sp. nov and Paenibacillus pararadicis sp. nov., three cold-adapted plant growth-promoting bacteria isolated from root of Larix gmelinii in Great Khingan.</title>
        <authorList>
            <person name="Xue H."/>
        </authorList>
    </citation>
    <scope>NUCLEOTIDE SEQUENCE [LARGE SCALE GENOMIC DNA]</scope>
    <source>
        <strain evidence="3 4">N5-1-1-5</strain>
    </source>
</reference>
<organism evidence="3 4">
    <name type="scientific">Paenibacillus radicis</name>
    <name type="common">ex Xue et al. 2023</name>
    <dbReference type="NCBI Taxonomy" id="2972489"/>
    <lineage>
        <taxon>Bacteria</taxon>
        <taxon>Bacillati</taxon>
        <taxon>Bacillota</taxon>
        <taxon>Bacilli</taxon>
        <taxon>Bacillales</taxon>
        <taxon>Paenibacillaceae</taxon>
        <taxon>Paenibacillus</taxon>
    </lineage>
</organism>
<feature type="coiled-coil region" evidence="1">
    <location>
        <begin position="196"/>
        <end position="223"/>
    </location>
</feature>
<gene>
    <name evidence="3" type="ORF">NV381_20045</name>
</gene>
<accession>A0ABT1YM46</accession>
<keyword evidence="2" id="KW-1133">Transmembrane helix</keyword>
<evidence type="ECO:0000256" key="1">
    <source>
        <dbReference type="SAM" id="Coils"/>
    </source>
</evidence>
<evidence type="ECO:0000313" key="3">
    <source>
        <dbReference type="EMBL" id="MCR8633479.1"/>
    </source>
</evidence>
<protein>
    <submittedName>
        <fullName evidence="3">Uncharacterized protein</fullName>
    </submittedName>
</protein>
<dbReference type="Proteomes" id="UP001300012">
    <property type="component" value="Unassembled WGS sequence"/>
</dbReference>
<dbReference type="EMBL" id="JANQBD010000015">
    <property type="protein sequence ID" value="MCR8633479.1"/>
    <property type="molecule type" value="Genomic_DNA"/>
</dbReference>
<feature type="transmembrane region" description="Helical" evidence="2">
    <location>
        <begin position="43"/>
        <end position="64"/>
    </location>
</feature>
<name>A0ABT1YM46_9BACL</name>
<evidence type="ECO:0000313" key="4">
    <source>
        <dbReference type="Proteomes" id="UP001300012"/>
    </source>
</evidence>
<proteinExistence type="predicted"/>
<keyword evidence="2" id="KW-0472">Membrane</keyword>
<keyword evidence="4" id="KW-1185">Reference proteome</keyword>
<keyword evidence="2" id="KW-0812">Transmembrane</keyword>